<dbReference type="EMBL" id="CVRI01000050">
    <property type="protein sequence ID" value="CRK99265.1"/>
    <property type="molecule type" value="Genomic_DNA"/>
</dbReference>
<dbReference type="EC" id="2.4.1.-" evidence="8"/>
<dbReference type="OrthoDB" id="416834at2759"/>
<sequence length="505" mass="59176">MKKVLFFLIIVRIFSVYLVQTFFSPDEYWQSLEVAHKIIYGYGHLTWEWSQGIRSYLHPVIISILYKILAVLKFDSVDFLVYLPRIFQALLSAYADYRFYNWCNKKKWSLFIVATSWFWFYTGGRTIINSFEASLTTIALSYFPWRSKDENTRFLWIVMFLTYIRPTSALTWAPICIYHLKKSQFSLKDLIIKRYILIGLILSTFLVAIDTFFHGSFVITPLRFFKFNVLNSVGSFYGQHPFHWYLSSGLPAVLGINIIPFSFAALNILKNFNENSVDKVLLSSIGVTLLGYSLLSHKEFRFLLQILPLCLFITANYLSKWSRTKSKFYIWIVATVIFVANVIPAGYLGFVHQQGPLKVVNRLAKIAEKYELEQGKPPYFFFMMPCHSTPYYSHIHVNVTMRFLTCEPPLQNDNKKYIDESEKFYEAPMKWIRTHLPVHPITALPTHIVLYDTLLPKVNDFLSIYKPIDLFFNSDHLVSSRSGRNILLYERVHHEDKTGYLESMP</sequence>
<feature type="transmembrane region" description="Helical" evidence="8">
    <location>
        <begin position="154"/>
        <end position="175"/>
    </location>
</feature>
<evidence type="ECO:0000256" key="8">
    <source>
        <dbReference type="RuleBase" id="RU363075"/>
    </source>
</evidence>
<evidence type="ECO:0000256" key="4">
    <source>
        <dbReference type="ARBA" id="ARBA00022692"/>
    </source>
</evidence>
<protein>
    <recommendedName>
        <fullName evidence="8">Mannosyltransferase</fullName>
        <ecNumber evidence="8">2.4.1.-</ecNumber>
    </recommendedName>
</protein>
<feature type="transmembrane region" description="Helical" evidence="8">
    <location>
        <begin position="195"/>
        <end position="222"/>
    </location>
</feature>
<evidence type="ECO:0000256" key="7">
    <source>
        <dbReference type="ARBA" id="ARBA00023136"/>
    </source>
</evidence>
<organism evidence="9 10">
    <name type="scientific">Clunio marinus</name>
    <dbReference type="NCBI Taxonomy" id="568069"/>
    <lineage>
        <taxon>Eukaryota</taxon>
        <taxon>Metazoa</taxon>
        <taxon>Ecdysozoa</taxon>
        <taxon>Arthropoda</taxon>
        <taxon>Hexapoda</taxon>
        <taxon>Insecta</taxon>
        <taxon>Pterygota</taxon>
        <taxon>Neoptera</taxon>
        <taxon>Endopterygota</taxon>
        <taxon>Diptera</taxon>
        <taxon>Nematocera</taxon>
        <taxon>Chironomoidea</taxon>
        <taxon>Chironomidae</taxon>
        <taxon>Clunio</taxon>
    </lineage>
</organism>
<proteinExistence type="inferred from homology"/>
<evidence type="ECO:0000256" key="6">
    <source>
        <dbReference type="ARBA" id="ARBA00022989"/>
    </source>
</evidence>
<feature type="transmembrane region" description="Helical" evidence="8">
    <location>
        <begin position="242"/>
        <end position="268"/>
    </location>
</feature>
<feature type="transmembrane region" description="Helical" evidence="8">
    <location>
        <begin position="328"/>
        <end position="350"/>
    </location>
</feature>
<reference evidence="9 10" key="1">
    <citation type="submission" date="2015-04" db="EMBL/GenBank/DDBJ databases">
        <authorList>
            <person name="Syromyatnikov M.Y."/>
            <person name="Popov V.N."/>
        </authorList>
    </citation>
    <scope>NUCLEOTIDE SEQUENCE [LARGE SCALE GENOMIC DNA]</scope>
</reference>
<name>A0A1J1ILD4_9DIPT</name>
<feature type="transmembrane region" description="Helical" evidence="8">
    <location>
        <begin position="109"/>
        <end position="128"/>
    </location>
</feature>
<dbReference type="PANTHER" id="PTHR22760">
    <property type="entry name" value="GLYCOSYLTRANSFERASE"/>
    <property type="match status" value="1"/>
</dbReference>
<keyword evidence="10" id="KW-1185">Reference proteome</keyword>
<dbReference type="GO" id="GO:0006506">
    <property type="term" value="P:GPI anchor biosynthetic process"/>
    <property type="evidence" value="ECO:0007669"/>
    <property type="project" value="TreeGrafter"/>
</dbReference>
<keyword evidence="3" id="KW-0808">Transferase</keyword>
<evidence type="ECO:0000313" key="9">
    <source>
        <dbReference type="EMBL" id="CRK99265.1"/>
    </source>
</evidence>
<comment type="subcellular location">
    <subcellularLocation>
        <location evidence="1 8">Endoplasmic reticulum membrane</location>
        <topology evidence="1 8">Multi-pass membrane protein</topology>
    </subcellularLocation>
</comment>
<keyword evidence="4 8" id="KW-0812">Transmembrane</keyword>
<dbReference type="STRING" id="568069.A0A1J1ILD4"/>
<evidence type="ECO:0000256" key="2">
    <source>
        <dbReference type="ARBA" id="ARBA00022676"/>
    </source>
</evidence>
<keyword evidence="2 8" id="KW-0328">Glycosyltransferase</keyword>
<keyword evidence="5 8" id="KW-0256">Endoplasmic reticulum</keyword>
<comment type="similarity">
    <text evidence="8">Belongs to the glycosyltransferase 22 family.</text>
</comment>
<evidence type="ECO:0000256" key="3">
    <source>
        <dbReference type="ARBA" id="ARBA00022679"/>
    </source>
</evidence>
<dbReference type="AlphaFoldDB" id="A0A1J1ILD4"/>
<dbReference type="Pfam" id="PF03901">
    <property type="entry name" value="Glyco_transf_22"/>
    <property type="match status" value="1"/>
</dbReference>
<keyword evidence="7 8" id="KW-0472">Membrane</keyword>
<dbReference type="GO" id="GO:0005789">
    <property type="term" value="C:endoplasmic reticulum membrane"/>
    <property type="evidence" value="ECO:0007669"/>
    <property type="project" value="UniProtKB-SubCell"/>
</dbReference>
<keyword evidence="6 8" id="KW-1133">Transmembrane helix</keyword>
<evidence type="ECO:0000256" key="5">
    <source>
        <dbReference type="ARBA" id="ARBA00022824"/>
    </source>
</evidence>
<dbReference type="InterPro" id="IPR005599">
    <property type="entry name" value="GPI_mannosylTrfase"/>
</dbReference>
<dbReference type="Proteomes" id="UP000183832">
    <property type="component" value="Unassembled WGS sequence"/>
</dbReference>
<gene>
    <name evidence="9" type="ORF">CLUMA_CG012689</name>
</gene>
<dbReference type="GO" id="GO:0000026">
    <property type="term" value="F:alpha-1,2-mannosyltransferase activity"/>
    <property type="evidence" value="ECO:0007669"/>
    <property type="project" value="TreeGrafter"/>
</dbReference>
<accession>A0A1J1ILD4</accession>
<dbReference type="PANTHER" id="PTHR22760:SF4">
    <property type="entry name" value="GPI MANNOSYLTRANSFERASE 3"/>
    <property type="match status" value="1"/>
</dbReference>
<evidence type="ECO:0000313" key="10">
    <source>
        <dbReference type="Proteomes" id="UP000183832"/>
    </source>
</evidence>
<evidence type="ECO:0000256" key="1">
    <source>
        <dbReference type="ARBA" id="ARBA00004477"/>
    </source>
</evidence>
<feature type="transmembrane region" description="Helical" evidence="8">
    <location>
        <begin position="280"/>
        <end position="296"/>
    </location>
</feature>
<feature type="transmembrane region" description="Helical" evidence="8">
    <location>
        <begin position="302"/>
        <end position="319"/>
    </location>
</feature>